<name>A0AAV4VK81_CAEEX</name>
<dbReference type="AlphaFoldDB" id="A0AAV4VK81"/>
<sequence>MYHLDVVILYSPSSANSVLSSYPFTFEFLNRFCLRNSRAAVLICLCGICVRFKPEISSLFHFSKIAEGSSEKLFQKILPTGLRSRATASSLSRGTPPASLRSSLTFTSLQLLNSPEGLDLSGDA</sequence>
<comment type="caution">
    <text evidence="1">The sequence shown here is derived from an EMBL/GenBank/DDBJ whole genome shotgun (WGS) entry which is preliminary data.</text>
</comment>
<dbReference type="EMBL" id="BPLR01014690">
    <property type="protein sequence ID" value="GIY70587.1"/>
    <property type="molecule type" value="Genomic_DNA"/>
</dbReference>
<keyword evidence="2" id="KW-1185">Reference proteome</keyword>
<evidence type="ECO:0000313" key="2">
    <source>
        <dbReference type="Proteomes" id="UP001054945"/>
    </source>
</evidence>
<dbReference type="Proteomes" id="UP001054945">
    <property type="component" value="Unassembled WGS sequence"/>
</dbReference>
<organism evidence="1 2">
    <name type="scientific">Caerostris extrusa</name>
    <name type="common">Bark spider</name>
    <name type="synonym">Caerostris bankana</name>
    <dbReference type="NCBI Taxonomy" id="172846"/>
    <lineage>
        <taxon>Eukaryota</taxon>
        <taxon>Metazoa</taxon>
        <taxon>Ecdysozoa</taxon>
        <taxon>Arthropoda</taxon>
        <taxon>Chelicerata</taxon>
        <taxon>Arachnida</taxon>
        <taxon>Araneae</taxon>
        <taxon>Araneomorphae</taxon>
        <taxon>Entelegynae</taxon>
        <taxon>Araneoidea</taxon>
        <taxon>Araneidae</taxon>
        <taxon>Caerostris</taxon>
    </lineage>
</organism>
<reference evidence="1 2" key="1">
    <citation type="submission" date="2021-06" db="EMBL/GenBank/DDBJ databases">
        <title>Caerostris extrusa draft genome.</title>
        <authorList>
            <person name="Kono N."/>
            <person name="Arakawa K."/>
        </authorList>
    </citation>
    <scope>NUCLEOTIDE SEQUENCE [LARGE SCALE GENOMIC DNA]</scope>
</reference>
<protein>
    <submittedName>
        <fullName evidence="1">Uncharacterized protein</fullName>
    </submittedName>
</protein>
<evidence type="ECO:0000313" key="1">
    <source>
        <dbReference type="EMBL" id="GIY70587.1"/>
    </source>
</evidence>
<accession>A0AAV4VK81</accession>
<gene>
    <name evidence="1" type="ORF">CEXT_701921</name>
</gene>
<proteinExistence type="predicted"/>